<name>A0A1F5REX6_9BACT</name>
<dbReference type="PANTHER" id="PTHR42850">
    <property type="entry name" value="METALLOPHOSPHOESTERASE"/>
    <property type="match status" value="1"/>
</dbReference>
<evidence type="ECO:0000313" key="3">
    <source>
        <dbReference type="EMBL" id="OGF12989.1"/>
    </source>
</evidence>
<dbReference type="Pfam" id="PF12850">
    <property type="entry name" value="Metallophos_2"/>
    <property type="match status" value="1"/>
</dbReference>
<dbReference type="InterPro" id="IPR050126">
    <property type="entry name" value="Ap4A_hydrolase"/>
</dbReference>
<dbReference type="PANTHER" id="PTHR42850:SF2">
    <property type="entry name" value="BLL5683 PROTEIN"/>
    <property type="match status" value="1"/>
</dbReference>
<dbReference type="SUPFAM" id="SSF56300">
    <property type="entry name" value="Metallo-dependent phosphatases"/>
    <property type="match status" value="1"/>
</dbReference>
<dbReference type="Proteomes" id="UP000177230">
    <property type="component" value="Unassembled WGS sequence"/>
</dbReference>
<dbReference type="AlphaFoldDB" id="A0A1F5REX6"/>
<evidence type="ECO:0000256" key="1">
    <source>
        <dbReference type="ARBA" id="ARBA00008950"/>
    </source>
</evidence>
<dbReference type="InterPro" id="IPR011152">
    <property type="entry name" value="Pesterase_MJ0912"/>
</dbReference>
<dbReference type="InterPro" id="IPR024654">
    <property type="entry name" value="Calcineurin-like_PHP_lpxH"/>
</dbReference>
<proteinExistence type="inferred from homology"/>
<dbReference type="CDD" id="cd00838">
    <property type="entry name" value="MPP_superfamily"/>
    <property type="match status" value="1"/>
</dbReference>
<dbReference type="InterPro" id="IPR029052">
    <property type="entry name" value="Metallo-depent_PP-like"/>
</dbReference>
<sequence>MRCALISDIHGNHEALAAVLADIKQKGIKDIFCLGDTVGYGADPAKCLAEIGGLTDQVIAGNHDHGAVGLLDLSSFNLNARKAAEWTGKKLTSGERDLLKKLPLNLKASIQGNEMLMVHSTPNKPEDWHYILSLDEAEYQFEKFGERLCFVGHSHQPIFWECDAHGKCSIAGREYVHLERDRRYIINVGSVGQPRDGDPRATYAICDGERMEVAIRRVEYDIKSAQEKIIRAGLPARLAERLSTGI</sequence>
<evidence type="ECO:0000259" key="2">
    <source>
        <dbReference type="Pfam" id="PF12850"/>
    </source>
</evidence>
<comment type="similarity">
    <text evidence="1">Belongs to the metallophosphoesterase superfamily. YfcE family.</text>
</comment>
<protein>
    <recommendedName>
        <fullName evidence="2">Calcineurin-like phosphoesterase domain-containing protein</fullName>
    </recommendedName>
</protein>
<accession>A0A1F5REX6</accession>
<dbReference type="EMBL" id="MFFM01000027">
    <property type="protein sequence ID" value="OGF12989.1"/>
    <property type="molecule type" value="Genomic_DNA"/>
</dbReference>
<gene>
    <name evidence="3" type="ORF">A2024_01820</name>
</gene>
<evidence type="ECO:0000313" key="4">
    <source>
        <dbReference type="Proteomes" id="UP000177230"/>
    </source>
</evidence>
<dbReference type="GO" id="GO:0005737">
    <property type="term" value="C:cytoplasm"/>
    <property type="evidence" value="ECO:0007669"/>
    <property type="project" value="TreeGrafter"/>
</dbReference>
<comment type="caution">
    <text evidence="3">The sequence shown here is derived from an EMBL/GenBank/DDBJ whole genome shotgun (WGS) entry which is preliminary data.</text>
</comment>
<dbReference type="GO" id="GO:0016791">
    <property type="term" value="F:phosphatase activity"/>
    <property type="evidence" value="ECO:0007669"/>
    <property type="project" value="TreeGrafter"/>
</dbReference>
<dbReference type="Gene3D" id="3.60.21.10">
    <property type="match status" value="1"/>
</dbReference>
<dbReference type="PIRSF" id="PIRSF000883">
    <property type="entry name" value="Pesterase_MJ0912"/>
    <property type="match status" value="1"/>
</dbReference>
<organism evidence="3 4">
    <name type="scientific">Candidatus Edwardsbacteria bacterium GWF2_54_11</name>
    <dbReference type="NCBI Taxonomy" id="1817851"/>
    <lineage>
        <taxon>Bacteria</taxon>
        <taxon>Candidatus Edwardsiibacteriota</taxon>
    </lineage>
</organism>
<feature type="domain" description="Calcineurin-like phosphoesterase" evidence="2">
    <location>
        <begin position="1"/>
        <end position="207"/>
    </location>
</feature>
<reference evidence="3 4" key="1">
    <citation type="journal article" date="2016" name="Nat. Commun.">
        <title>Thousands of microbial genomes shed light on interconnected biogeochemical processes in an aquifer system.</title>
        <authorList>
            <person name="Anantharaman K."/>
            <person name="Brown C.T."/>
            <person name="Hug L.A."/>
            <person name="Sharon I."/>
            <person name="Castelle C.J."/>
            <person name="Probst A.J."/>
            <person name="Thomas B.C."/>
            <person name="Singh A."/>
            <person name="Wilkins M.J."/>
            <person name="Karaoz U."/>
            <person name="Brodie E.L."/>
            <person name="Williams K.H."/>
            <person name="Hubbard S.S."/>
            <person name="Banfield J.F."/>
        </authorList>
    </citation>
    <scope>NUCLEOTIDE SEQUENCE [LARGE SCALE GENOMIC DNA]</scope>
</reference>